<dbReference type="EMBL" id="HG994368">
    <property type="protein sequence ID" value="CAF1842766.1"/>
    <property type="molecule type" value="Genomic_DNA"/>
</dbReference>
<dbReference type="Gramene" id="CDY58372">
    <property type="protein sequence ID" value="CDY58372"/>
    <property type="gene ID" value="GSBRNA2T00023500001"/>
</dbReference>
<organism evidence="3 4">
    <name type="scientific">Brassica napus</name>
    <name type="common">Rape</name>
    <dbReference type="NCBI Taxonomy" id="3708"/>
    <lineage>
        <taxon>Eukaryota</taxon>
        <taxon>Viridiplantae</taxon>
        <taxon>Streptophyta</taxon>
        <taxon>Embryophyta</taxon>
        <taxon>Tracheophyta</taxon>
        <taxon>Spermatophyta</taxon>
        <taxon>Magnoliopsida</taxon>
        <taxon>eudicotyledons</taxon>
        <taxon>Gunneridae</taxon>
        <taxon>Pentapetalae</taxon>
        <taxon>rosids</taxon>
        <taxon>malvids</taxon>
        <taxon>Brassicales</taxon>
        <taxon>Brassicaceae</taxon>
        <taxon>Brassiceae</taxon>
        <taxon>Brassica</taxon>
    </lineage>
</organism>
<accession>A0A078J3N5</accession>
<name>A0A078J3N5_BRANA</name>
<gene>
    <name evidence="3" type="primary">BnaC04g54980D</name>
    <name evidence="2" type="ORF">DARMORV10_C04P30560.1</name>
    <name evidence="3" type="ORF">GSBRNA2T00023500001</name>
</gene>
<dbReference type="Proteomes" id="UP000028999">
    <property type="component" value="Unassembled WGS sequence"/>
</dbReference>
<evidence type="ECO:0000313" key="3">
    <source>
        <dbReference type="EMBL" id="CDY58372.1"/>
    </source>
</evidence>
<dbReference type="AlphaFoldDB" id="A0A078J3N5"/>
<dbReference type="Proteomes" id="UP001295469">
    <property type="component" value="Chromosome C04"/>
</dbReference>
<sequence length="56" mass="6568">MIQVTLLVPNLEDSGDDLWFLGIGNILRYIWAAVSLYLDIINLFLLCLELYRVRRL</sequence>
<evidence type="ECO:0000256" key="1">
    <source>
        <dbReference type="SAM" id="Phobius"/>
    </source>
</evidence>
<evidence type="ECO:0000313" key="4">
    <source>
        <dbReference type="Proteomes" id="UP000028999"/>
    </source>
</evidence>
<reference evidence="2" key="3">
    <citation type="submission" date="2021-01" db="EMBL/GenBank/DDBJ databases">
        <authorList>
            <consortium name="Genoscope - CEA"/>
            <person name="William W."/>
        </authorList>
    </citation>
    <scope>NUCLEOTIDE SEQUENCE</scope>
</reference>
<keyword evidence="4" id="KW-1185">Reference proteome</keyword>
<keyword evidence="1" id="KW-0812">Transmembrane</keyword>
<keyword evidence="1" id="KW-0472">Membrane</keyword>
<reference evidence="3 4" key="1">
    <citation type="journal article" date="2014" name="Science">
        <title>Plant genetics. Early allopolyploid evolution in the post-Neolithic Brassica napus oilseed genome.</title>
        <authorList>
            <person name="Chalhoub B."/>
            <person name="Denoeud F."/>
            <person name="Liu S."/>
            <person name="Parkin I.A."/>
            <person name="Tang H."/>
            <person name="Wang X."/>
            <person name="Chiquet J."/>
            <person name="Belcram H."/>
            <person name="Tong C."/>
            <person name="Samans B."/>
            <person name="Correa M."/>
            <person name="Da Silva C."/>
            <person name="Just J."/>
            <person name="Falentin C."/>
            <person name="Koh C.S."/>
            <person name="Le Clainche I."/>
            <person name="Bernard M."/>
            <person name="Bento P."/>
            <person name="Noel B."/>
            <person name="Labadie K."/>
            <person name="Alberti A."/>
            <person name="Charles M."/>
            <person name="Arnaud D."/>
            <person name="Guo H."/>
            <person name="Daviaud C."/>
            <person name="Alamery S."/>
            <person name="Jabbari K."/>
            <person name="Zhao M."/>
            <person name="Edger P.P."/>
            <person name="Chelaifa H."/>
            <person name="Tack D."/>
            <person name="Lassalle G."/>
            <person name="Mestiri I."/>
            <person name="Schnel N."/>
            <person name="Le Paslier M.C."/>
            <person name="Fan G."/>
            <person name="Renault V."/>
            <person name="Bayer P.E."/>
            <person name="Golicz A.A."/>
            <person name="Manoli S."/>
            <person name="Lee T.H."/>
            <person name="Thi V.H."/>
            <person name="Chalabi S."/>
            <person name="Hu Q."/>
            <person name="Fan C."/>
            <person name="Tollenaere R."/>
            <person name="Lu Y."/>
            <person name="Battail C."/>
            <person name="Shen J."/>
            <person name="Sidebottom C.H."/>
            <person name="Wang X."/>
            <person name="Canaguier A."/>
            <person name="Chauveau A."/>
            <person name="Berard A."/>
            <person name="Deniot G."/>
            <person name="Guan M."/>
            <person name="Liu Z."/>
            <person name="Sun F."/>
            <person name="Lim Y.P."/>
            <person name="Lyons E."/>
            <person name="Town C.D."/>
            <person name="Bancroft I."/>
            <person name="Wang X."/>
            <person name="Meng J."/>
            <person name="Ma J."/>
            <person name="Pires J.C."/>
            <person name="King G.J."/>
            <person name="Brunel D."/>
            <person name="Delourme R."/>
            <person name="Renard M."/>
            <person name="Aury J.M."/>
            <person name="Adams K.L."/>
            <person name="Batley J."/>
            <person name="Snowdon R.J."/>
            <person name="Tost J."/>
            <person name="Edwards D."/>
            <person name="Zhou Y."/>
            <person name="Hua W."/>
            <person name="Sharpe A.G."/>
            <person name="Paterson A.H."/>
            <person name="Guan C."/>
            <person name="Wincker P."/>
        </authorList>
    </citation>
    <scope>NUCLEOTIDE SEQUENCE [LARGE SCALE GENOMIC DNA]</scope>
    <source>
        <strain evidence="4">cv. Darmor-bzh</strain>
    </source>
</reference>
<evidence type="ECO:0000313" key="2">
    <source>
        <dbReference type="EMBL" id="CAF1842766.1"/>
    </source>
</evidence>
<proteinExistence type="predicted"/>
<reference evidence="3" key="2">
    <citation type="submission" date="2014-06" db="EMBL/GenBank/DDBJ databases">
        <authorList>
            <person name="Genoscope - CEA"/>
        </authorList>
    </citation>
    <scope>NUCLEOTIDE SEQUENCE</scope>
</reference>
<feature type="transmembrane region" description="Helical" evidence="1">
    <location>
        <begin position="29"/>
        <end position="51"/>
    </location>
</feature>
<dbReference type="EMBL" id="LK033662">
    <property type="protein sequence ID" value="CDY58372.1"/>
    <property type="molecule type" value="Genomic_DNA"/>
</dbReference>
<keyword evidence="1" id="KW-1133">Transmembrane helix</keyword>
<protein>
    <submittedName>
        <fullName evidence="2">(rape) hypothetical protein</fullName>
    </submittedName>
    <submittedName>
        <fullName evidence="3">BnaC04g54980D protein</fullName>
    </submittedName>
</protein>
<dbReference type="PaxDb" id="3708-A0A078J3N5"/>